<dbReference type="EMBL" id="CAJVPU010023723">
    <property type="protein sequence ID" value="CAG8689451.1"/>
    <property type="molecule type" value="Genomic_DNA"/>
</dbReference>
<gene>
    <name evidence="1" type="ORF">DHETER_LOCUS11172</name>
</gene>
<reference evidence="1" key="1">
    <citation type="submission" date="2021-06" db="EMBL/GenBank/DDBJ databases">
        <authorList>
            <person name="Kallberg Y."/>
            <person name="Tangrot J."/>
            <person name="Rosling A."/>
        </authorList>
    </citation>
    <scope>NUCLEOTIDE SEQUENCE</scope>
    <source>
        <strain evidence="1">IL203A</strain>
    </source>
</reference>
<protein>
    <submittedName>
        <fullName evidence="1">10857_t:CDS:1</fullName>
    </submittedName>
</protein>
<dbReference type="Proteomes" id="UP000789702">
    <property type="component" value="Unassembled WGS sequence"/>
</dbReference>
<comment type="caution">
    <text evidence="1">The sequence shown here is derived from an EMBL/GenBank/DDBJ whole genome shotgun (WGS) entry which is preliminary data.</text>
</comment>
<keyword evidence="2" id="KW-1185">Reference proteome</keyword>
<organism evidence="1 2">
    <name type="scientific">Dentiscutata heterogama</name>
    <dbReference type="NCBI Taxonomy" id="1316150"/>
    <lineage>
        <taxon>Eukaryota</taxon>
        <taxon>Fungi</taxon>
        <taxon>Fungi incertae sedis</taxon>
        <taxon>Mucoromycota</taxon>
        <taxon>Glomeromycotina</taxon>
        <taxon>Glomeromycetes</taxon>
        <taxon>Diversisporales</taxon>
        <taxon>Gigasporaceae</taxon>
        <taxon>Dentiscutata</taxon>
    </lineage>
</organism>
<evidence type="ECO:0000313" key="1">
    <source>
        <dbReference type="EMBL" id="CAG8689451.1"/>
    </source>
</evidence>
<name>A0ACA9P8H8_9GLOM</name>
<sequence length="168" mass="20157">MDFRKSTQNFSTNIILIRNRLNINRLESIAKLYSYYITNVASELKYANINITNNNNENQIENLIRIFRFGNQEFNEFDESNEFEYEESDNFDKDENFENEELEFEEFKESQETGILNNVDDYFNFNNDEFRQALNMNISVVIKPYELEISNNNTKFDTNELLNTLLKK</sequence>
<accession>A0ACA9P8H8</accession>
<proteinExistence type="predicted"/>
<evidence type="ECO:0000313" key="2">
    <source>
        <dbReference type="Proteomes" id="UP000789702"/>
    </source>
</evidence>